<feature type="transmembrane region" description="Helical" evidence="15">
    <location>
        <begin position="273"/>
        <end position="292"/>
    </location>
</feature>
<dbReference type="Proteomes" id="UP000308267">
    <property type="component" value="Unassembled WGS sequence"/>
</dbReference>
<feature type="transmembrane region" description="Helical" evidence="15">
    <location>
        <begin position="489"/>
        <end position="506"/>
    </location>
</feature>
<feature type="transmembrane region" description="Helical" evidence="15">
    <location>
        <begin position="400"/>
        <end position="421"/>
    </location>
</feature>
<dbReference type="PANTHER" id="PTHR45897:SF4">
    <property type="entry name" value="HIGH-AFFINITY CHOLINE TRANSPORTER 1"/>
    <property type="match status" value="1"/>
</dbReference>
<dbReference type="PROSITE" id="PS50283">
    <property type="entry name" value="NA_SOLUT_SYMP_3"/>
    <property type="match status" value="1"/>
</dbReference>
<evidence type="ECO:0000256" key="3">
    <source>
        <dbReference type="ARBA" id="ARBA00022448"/>
    </source>
</evidence>
<comment type="subcellular location">
    <subcellularLocation>
        <location evidence="1">Membrane</location>
        <topology evidence="1">Multi-pass membrane protein</topology>
    </subcellularLocation>
</comment>
<evidence type="ECO:0000256" key="13">
    <source>
        <dbReference type="RuleBase" id="RU362091"/>
    </source>
</evidence>
<dbReference type="Gene3D" id="1.20.1730.10">
    <property type="entry name" value="Sodium/glucose cotransporter"/>
    <property type="match status" value="1"/>
</dbReference>
<reference evidence="16 17" key="1">
    <citation type="journal article" date="2019" name="BMC Genomics">
        <title>New insights from Opisthorchis felineus genome: update on genomics of the epidemiologically important liver flukes.</title>
        <authorList>
            <person name="Ershov N.I."/>
            <person name="Mordvinov V.A."/>
            <person name="Prokhortchouk E.B."/>
            <person name="Pakharukova M.Y."/>
            <person name="Gunbin K.V."/>
            <person name="Ustyantsev K."/>
            <person name="Genaev M.A."/>
            <person name="Blinov A.G."/>
            <person name="Mazur A."/>
            <person name="Boulygina E."/>
            <person name="Tsygankova S."/>
            <person name="Khrameeva E."/>
            <person name="Chekanov N."/>
            <person name="Fan G."/>
            <person name="Xiao A."/>
            <person name="Zhang H."/>
            <person name="Xu X."/>
            <person name="Yang H."/>
            <person name="Solovyev V."/>
            <person name="Lee S.M."/>
            <person name="Liu X."/>
            <person name="Afonnikov D.A."/>
            <person name="Skryabin K.G."/>
        </authorList>
    </citation>
    <scope>NUCLEOTIDE SEQUENCE [LARGE SCALE GENOMIC DNA]</scope>
    <source>
        <strain evidence="16">AK-0245</strain>
        <tissue evidence="16">Whole organism</tissue>
    </source>
</reference>
<dbReference type="STRING" id="147828.A0A4S2M9C4"/>
<feature type="transmembrane region" description="Helical" evidence="15">
    <location>
        <begin position="82"/>
        <end position="107"/>
    </location>
</feature>
<evidence type="ECO:0000256" key="12">
    <source>
        <dbReference type="ARBA" id="ARBA00023201"/>
    </source>
</evidence>
<keyword evidence="11" id="KW-0325">Glycoprotein</keyword>
<organism evidence="16 17">
    <name type="scientific">Opisthorchis felineus</name>
    <dbReference type="NCBI Taxonomy" id="147828"/>
    <lineage>
        <taxon>Eukaryota</taxon>
        <taxon>Metazoa</taxon>
        <taxon>Spiralia</taxon>
        <taxon>Lophotrochozoa</taxon>
        <taxon>Platyhelminthes</taxon>
        <taxon>Trematoda</taxon>
        <taxon>Digenea</taxon>
        <taxon>Opisthorchiida</taxon>
        <taxon>Opisthorchiata</taxon>
        <taxon>Opisthorchiidae</taxon>
        <taxon>Opisthorchis</taxon>
    </lineage>
</organism>
<dbReference type="InterPro" id="IPR001734">
    <property type="entry name" value="Na/solute_symporter"/>
</dbReference>
<keyword evidence="5" id="KW-0769">Symport</keyword>
<dbReference type="OrthoDB" id="546820at2759"/>
<keyword evidence="10 15" id="KW-0472">Membrane</keyword>
<accession>A0A4S2M9C4</accession>
<evidence type="ECO:0000256" key="8">
    <source>
        <dbReference type="ARBA" id="ARBA00023053"/>
    </source>
</evidence>
<feature type="transmembrane region" description="Helical" evidence="15">
    <location>
        <begin position="244"/>
        <end position="266"/>
    </location>
</feature>
<evidence type="ECO:0000313" key="16">
    <source>
        <dbReference type="EMBL" id="TGZ71349.1"/>
    </source>
</evidence>
<dbReference type="FunFam" id="1.20.1730.10:FF:000008">
    <property type="entry name" value="High affinity choline transporter 1"/>
    <property type="match status" value="1"/>
</dbReference>
<proteinExistence type="inferred from homology"/>
<evidence type="ECO:0000256" key="10">
    <source>
        <dbReference type="ARBA" id="ARBA00023136"/>
    </source>
</evidence>
<feature type="transmembrane region" description="Helical" evidence="15">
    <location>
        <begin position="462"/>
        <end position="483"/>
    </location>
</feature>
<protein>
    <recommendedName>
        <fullName evidence="18">High affinity choline transporter 1</fullName>
    </recommendedName>
</protein>
<feature type="transmembrane region" description="Helical" evidence="15">
    <location>
        <begin position="345"/>
        <end position="369"/>
    </location>
</feature>
<feature type="transmembrane region" description="Helical" evidence="15">
    <location>
        <begin position="513"/>
        <end position="537"/>
    </location>
</feature>
<evidence type="ECO:0000256" key="15">
    <source>
        <dbReference type="SAM" id="Phobius"/>
    </source>
</evidence>
<dbReference type="PANTHER" id="PTHR45897">
    <property type="entry name" value="HIGH-AFFINITY CHOLINE TRANSPORTER 1"/>
    <property type="match status" value="1"/>
</dbReference>
<comment type="caution">
    <text evidence="16">The sequence shown here is derived from an EMBL/GenBank/DDBJ whole genome shotgun (WGS) entry which is preliminary data.</text>
</comment>
<evidence type="ECO:0000313" key="17">
    <source>
        <dbReference type="Proteomes" id="UP000308267"/>
    </source>
</evidence>
<feature type="transmembrane region" description="Helical" evidence="15">
    <location>
        <begin position="162"/>
        <end position="184"/>
    </location>
</feature>
<sequence>MQPITKEFGRPSTSQHLKAISTVKLFGFGCGYIGGGTGVYCCESWNVSGLGGPLACKARKKTQESPRRWFQTVSSWHNCVIIMLYIPGLVAIIIFYLLILLVGFWAARKSRSNPAGTTETEDVMLAGRNIGLLVGIFTMTATWVGGGYINGTAENTFRPGQGLVWCQAPIGYAASLVLGGFFFAKRMRSLAFVTMLDPFQNKYGERMCGLLFIPALLGETFWSAAILSALGATLGVIVELDQTTSVIISACIALLYTLFGGLYSVAYTDVVQLFCIFVGLWISLPFALLNKATVPISQTWDRWKGSVEALDAGMYVDNLLMLTFGGIPWQVYFQRVLSCRTAKQAQILSFVAAIGCLIMALPSVLIGAVGASTDWNMTGYGRAENFTIPDGEAKLVLPLVLRYLCPVWVSFVGLGAVSAAVMSSSDSSVLSAASMFARNVVKPVFWQSATERQIIWVMRASIFGVGALSCLLAICIQSIYGLWYLCSDLIYVILFPQLICVLYVRFSNTYGSLVGYILGLFVRLTSGEALLGLPALFKYPYFYDDPRDFYQRFPCKTFAMLSTLVVTILVSYFTDLYFRKDSKRLKYDFFHCYKQRASASGSIHIGNRFNRPSIRTTKLPIQVPEVDSENGDVDDNSDKNPNIVANNKPLA</sequence>
<keyword evidence="4 15" id="KW-0812">Transmembrane</keyword>
<dbReference type="GO" id="GO:0008292">
    <property type="term" value="P:acetylcholine biosynthetic process"/>
    <property type="evidence" value="ECO:0007669"/>
    <property type="project" value="TreeGrafter"/>
</dbReference>
<dbReference type="EMBL" id="SJOL01004668">
    <property type="protein sequence ID" value="TGZ71349.1"/>
    <property type="molecule type" value="Genomic_DNA"/>
</dbReference>
<evidence type="ECO:0000256" key="2">
    <source>
        <dbReference type="ARBA" id="ARBA00006434"/>
    </source>
</evidence>
<evidence type="ECO:0000256" key="5">
    <source>
        <dbReference type="ARBA" id="ARBA00022847"/>
    </source>
</evidence>
<evidence type="ECO:0000256" key="7">
    <source>
        <dbReference type="ARBA" id="ARBA00022989"/>
    </source>
</evidence>
<feature type="transmembrane region" description="Helical" evidence="15">
    <location>
        <begin position="130"/>
        <end position="150"/>
    </location>
</feature>
<dbReference type="Pfam" id="PF00474">
    <property type="entry name" value="SSF"/>
    <property type="match status" value="1"/>
</dbReference>
<dbReference type="InterPro" id="IPR038377">
    <property type="entry name" value="Na/Glc_symporter_sf"/>
</dbReference>
<dbReference type="GO" id="GO:0005886">
    <property type="term" value="C:plasma membrane"/>
    <property type="evidence" value="ECO:0007669"/>
    <property type="project" value="TreeGrafter"/>
</dbReference>
<evidence type="ECO:0000256" key="9">
    <source>
        <dbReference type="ARBA" id="ARBA00023065"/>
    </source>
</evidence>
<evidence type="ECO:0000256" key="14">
    <source>
        <dbReference type="SAM" id="MobiDB-lite"/>
    </source>
</evidence>
<keyword evidence="7 15" id="KW-1133">Transmembrane helix</keyword>
<keyword evidence="6" id="KW-0530">Neurotransmitter biosynthesis</keyword>
<keyword evidence="8" id="KW-0915">Sodium</keyword>
<evidence type="ECO:0000256" key="4">
    <source>
        <dbReference type="ARBA" id="ARBA00022692"/>
    </source>
</evidence>
<keyword evidence="17" id="KW-1185">Reference proteome</keyword>
<evidence type="ECO:0000256" key="1">
    <source>
        <dbReference type="ARBA" id="ARBA00004141"/>
    </source>
</evidence>
<dbReference type="InterPro" id="IPR052244">
    <property type="entry name" value="Choline_transporter"/>
</dbReference>
<keyword evidence="3" id="KW-0813">Transport</keyword>
<comment type="similarity">
    <text evidence="2 13">Belongs to the sodium:solute symporter (SSF) (TC 2.A.21) family.</text>
</comment>
<dbReference type="AlphaFoldDB" id="A0A4S2M9C4"/>
<dbReference type="GO" id="GO:0005307">
    <property type="term" value="F:choline:sodium symporter activity"/>
    <property type="evidence" value="ECO:0007669"/>
    <property type="project" value="TreeGrafter"/>
</dbReference>
<feature type="region of interest" description="Disordered" evidence="14">
    <location>
        <begin position="625"/>
        <end position="651"/>
    </location>
</feature>
<feature type="transmembrane region" description="Helical" evidence="15">
    <location>
        <begin position="210"/>
        <end position="238"/>
    </location>
</feature>
<evidence type="ECO:0008006" key="18">
    <source>
        <dbReference type="Google" id="ProtNLM"/>
    </source>
</evidence>
<dbReference type="CDD" id="cd11474">
    <property type="entry name" value="SLC5sbd_CHT"/>
    <property type="match status" value="1"/>
</dbReference>
<name>A0A4S2M9C4_OPIFE</name>
<keyword evidence="9" id="KW-0406">Ion transport</keyword>
<feature type="compositionally biased region" description="Acidic residues" evidence="14">
    <location>
        <begin position="626"/>
        <end position="635"/>
    </location>
</feature>
<evidence type="ECO:0000256" key="6">
    <source>
        <dbReference type="ARBA" id="ARBA00022979"/>
    </source>
</evidence>
<keyword evidence="12" id="KW-0739">Sodium transport</keyword>
<gene>
    <name evidence="16" type="ORF">CRM22_002695</name>
</gene>
<evidence type="ECO:0000256" key="11">
    <source>
        <dbReference type="ARBA" id="ARBA00023180"/>
    </source>
</evidence>
<feature type="transmembrane region" description="Helical" evidence="15">
    <location>
        <begin position="312"/>
        <end position="333"/>
    </location>
</feature>
<feature type="transmembrane region" description="Helical" evidence="15">
    <location>
        <begin position="557"/>
        <end position="578"/>
    </location>
</feature>